<organism evidence="1">
    <name type="scientific">marine metagenome</name>
    <dbReference type="NCBI Taxonomy" id="408172"/>
    <lineage>
        <taxon>unclassified sequences</taxon>
        <taxon>metagenomes</taxon>
        <taxon>ecological metagenomes</taxon>
    </lineage>
</organism>
<dbReference type="InterPro" id="IPR031823">
    <property type="entry name" value="TatT"/>
</dbReference>
<dbReference type="Gene3D" id="1.25.40.920">
    <property type="entry name" value="TRAP transporter T-component"/>
    <property type="match status" value="1"/>
</dbReference>
<sequence>MIHINSKQILIPLLAVLMEYSFLDCTGIQKKTESSSQNVDFLIKQGKITWNQRTDSLSLKRAEHFTGLAHVNRPDNFEVAVLYGRILYTRALFYETDPDIQDELFTQGYKICQSAVMSHSEFAPLYENEKGDSTSKLLSALEKAPKSVVSGLYWWIENFTRHINTKPAIERLNYRDLVEIIMFRILTLDPGYHYSGPYRFFGSLYTRIPGIELSQSETYFNQALSNHANYLGNAVHMAEFYHQKAGNREQFHKILKDVIKTKLTEFPEVMVENLLYQKRAQYLLSREPLLFE</sequence>
<reference evidence="1" key="1">
    <citation type="submission" date="2018-05" db="EMBL/GenBank/DDBJ databases">
        <authorList>
            <person name="Lanie J.A."/>
            <person name="Ng W.-L."/>
            <person name="Kazmierczak K.M."/>
            <person name="Andrzejewski T.M."/>
            <person name="Davidsen T.M."/>
            <person name="Wayne K.J."/>
            <person name="Tettelin H."/>
            <person name="Glass J.I."/>
            <person name="Rusch D."/>
            <person name="Podicherti R."/>
            <person name="Tsui H.-C.T."/>
            <person name="Winkler M.E."/>
        </authorList>
    </citation>
    <scope>NUCLEOTIDE SEQUENCE</scope>
</reference>
<dbReference type="InterPro" id="IPR038537">
    <property type="entry name" value="TatT_sf"/>
</dbReference>
<protein>
    <submittedName>
        <fullName evidence="1">Uncharacterized protein</fullName>
    </submittedName>
</protein>
<proteinExistence type="predicted"/>
<dbReference type="EMBL" id="UINC01012799">
    <property type="protein sequence ID" value="SVA55676.1"/>
    <property type="molecule type" value="Genomic_DNA"/>
</dbReference>
<dbReference type="AlphaFoldDB" id="A0A381WT26"/>
<accession>A0A381WT26</accession>
<dbReference type="Pfam" id="PF16811">
    <property type="entry name" value="TAtT"/>
    <property type="match status" value="1"/>
</dbReference>
<gene>
    <name evidence="1" type="ORF">METZ01_LOCUS108530</name>
</gene>
<evidence type="ECO:0000313" key="1">
    <source>
        <dbReference type="EMBL" id="SVA55676.1"/>
    </source>
</evidence>
<name>A0A381WT26_9ZZZZ</name>